<comment type="caution">
    <text evidence="4">The sequence shown here is derived from an EMBL/GenBank/DDBJ whole genome shotgun (WGS) entry which is preliminary data.</text>
</comment>
<name>A0A937K361_9CLOT</name>
<reference evidence="4" key="1">
    <citation type="submission" date="2021-01" db="EMBL/GenBank/DDBJ databases">
        <title>Genome public.</title>
        <authorList>
            <person name="Liu C."/>
            <person name="Sun Q."/>
        </authorList>
    </citation>
    <scope>NUCLEOTIDE SEQUENCE</scope>
    <source>
        <strain evidence="4">YIM B02565</strain>
    </source>
</reference>
<evidence type="ECO:0000256" key="1">
    <source>
        <dbReference type="ARBA" id="ARBA00007125"/>
    </source>
</evidence>
<dbReference type="Proteomes" id="UP000623681">
    <property type="component" value="Unassembled WGS sequence"/>
</dbReference>
<organism evidence="4 5">
    <name type="scientific">Clostridium paridis</name>
    <dbReference type="NCBI Taxonomy" id="2803863"/>
    <lineage>
        <taxon>Bacteria</taxon>
        <taxon>Bacillati</taxon>
        <taxon>Bacillota</taxon>
        <taxon>Clostridia</taxon>
        <taxon>Eubacteriales</taxon>
        <taxon>Clostridiaceae</taxon>
        <taxon>Clostridium</taxon>
    </lineage>
</organism>
<dbReference type="PANTHER" id="PTHR30005:SF0">
    <property type="entry name" value="RETROGRADE REGULATION PROTEIN 2"/>
    <property type="match status" value="1"/>
</dbReference>
<dbReference type="RefSeq" id="WP_202767458.1">
    <property type="nucleotide sequence ID" value="NZ_JAESWA010000022.1"/>
</dbReference>
<dbReference type="GO" id="GO:0016462">
    <property type="term" value="F:pyrophosphatase activity"/>
    <property type="evidence" value="ECO:0007669"/>
    <property type="project" value="TreeGrafter"/>
</dbReference>
<evidence type="ECO:0000313" key="4">
    <source>
        <dbReference type="EMBL" id="MBL4932081.1"/>
    </source>
</evidence>
<dbReference type="AlphaFoldDB" id="A0A937K361"/>
<gene>
    <name evidence="4" type="ORF">JK634_09720</name>
</gene>
<accession>A0A937K361</accession>
<dbReference type="PANTHER" id="PTHR30005">
    <property type="entry name" value="EXOPOLYPHOSPHATASE"/>
    <property type="match status" value="1"/>
</dbReference>
<comment type="similarity">
    <text evidence="1">Belongs to the GppA/Ppx family.</text>
</comment>
<evidence type="ECO:0000259" key="2">
    <source>
        <dbReference type="Pfam" id="PF02541"/>
    </source>
</evidence>
<dbReference type="InterPro" id="IPR050273">
    <property type="entry name" value="GppA/Ppx_hydrolase"/>
</dbReference>
<keyword evidence="5" id="KW-1185">Reference proteome</keyword>
<dbReference type="Pfam" id="PF02541">
    <property type="entry name" value="Ppx-GppA"/>
    <property type="match status" value="1"/>
</dbReference>
<dbReference type="InterPro" id="IPR003695">
    <property type="entry name" value="Ppx_GppA_N"/>
</dbReference>
<dbReference type="SUPFAM" id="SSF109604">
    <property type="entry name" value="HD-domain/PDEase-like"/>
    <property type="match status" value="1"/>
</dbReference>
<feature type="domain" description="Ppx/GppA phosphatase C-terminal" evidence="3">
    <location>
        <begin position="314"/>
        <end position="470"/>
    </location>
</feature>
<evidence type="ECO:0000313" key="5">
    <source>
        <dbReference type="Proteomes" id="UP000623681"/>
    </source>
</evidence>
<sequence>MKRIGVIDIGSNSVRVMLAEIEDSGYFRIIDELKEPVRISQDLLEADEISEDTFNIILSTLRSFKSLCTGSGASKIFTVATDALRTCKNGKSIITKISEMLDINIEILSNEDEIYYNYLSVKNTTYTENSLLVEVSGVNTYFAWIKGGNMIKSTTIPLGSLNLSYNFNLNDRIIHEDYENALEEVTNTLSSIEWLKTENFDNIIGIGTAFRTLGKIDQRRKRYPLFLTHNYTFNDFDLSEIHNGLKSKDFKQRLRVEGISPDVGDIIVGATLIIKVLCKNLNITDLEICGRGIREGIIFDYITRNYAPIDDILDYSIQGIMETLHVNIEHAKHVYDITKRLFEQMEPLHHLNSSYNKIVKTASLLHDCGISIKYYNHHKHSFYVILNSYMNGLTHKELLMSALTAAYHRNNSYTIPLPQFCSILNKLDATSVEKIGILLRIAEGLDRSLEGAVKDVNVDIANKEIKLTVFSSIPLELEIRQALRSKDKFYEIYHKTLTIENIIK</sequence>
<dbReference type="Pfam" id="PF21447">
    <property type="entry name" value="Ppx-GppA_III"/>
    <property type="match status" value="1"/>
</dbReference>
<feature type="domain" description="Ppx/GppA phosphatase N-terminal" evidence="2">
    <location>
        <begin position="23"/>
        <end position="302"/>
    </location>
</feature>
<dbReference type="SUPFAM" id="SSF53067">
    <property type="entry name" value="Actin-like ATPase domain"/>
    <property type="match status" value="2"/>
</dbReference>
<dbReference type="EMBL" id="JAESWA010000022">
    <property type="protein sequence ID" value="MBL4932081.1"/>
    <property type="molecule type" value="Genomic_DNA"/>
</dbReference>
<dbReference type="Gene3D" id="1.10.3210.10">
    <property type="entry name" value="Hypothetical protein af1432"/>
    <property type="match status" value="1"/>
</dbReference>
<dbReference type="InterPro" id="IPR043129">
    <property type="entry name" value="ATPase_NBD"/>
</dbReference>
<evidence type="ECO:0000259" key="3">
    <source>
        <dbReference type="Pfam" id="PF21447"/>
    </source>
</evidence>
<proteinExistence type="inferred from homology"/>
<dbReference type="Gene3D" id="3.30.420.150">
    <property type="entry name" value="Exopolyphosphatase. Domain 2"/>
    <property type="match status" value="1"/>
</dbReference>
<dbReference type="InterPro" id="IPR048950">
    <property type="entry name" value="Ppx_GppA_C"/>
</dbReference>
<dbReference type="CDD" id="cd24052">
    <property type="entry name" value="ASKHA_NBD_HpPPX-GppA-like"/>
    <property type="match status" value="1"/>
</dbReference>
<dbReference type="Gene3D" id="3.30.420.40">
    <property type="match status" value="1"/>
</dbReference>
<protein>
    <submittedName>
        <fullName evidence="4">Ppx/GppA family phosphatase</fullName>
    </submittedName>
</protein>